<accession>A0A8X7T278</accession>
<feature type="region of interest" description="Disordered" evidence="1">
    <location>
        <begin position="71"/>
        <end position="217"/>
    </location>
</feature>
<reference evidence="2" key="2">
    <citation type="journal article" date="2019" name="IMA Fungus">
        <title>Genome sequencing and comparison of five Tilletia species to identify candidate genes for the detection of regulated species infecting wheat.</title>
        <authorList>
            <person name="Nguyen H.D.T."/>
            <person name="Sultana T."/>
            <person name="Kesanakurti P."/>
            <person name="Hambleton S."/>
        </authorList>
    </citation>
    <scope>NUCLEOTIDE SEQUENCE</scope>
    <source>
        <strain evidence="2">DAOMC 236422</strain>
    </source>
</reference>
<organism evidence="2 3">
    <name type="scientific">Tilletia walkeri</name>
    <dbReference type="NCBI Taxonomy" id="117179"/>
    <lineage>
        <taxon>Eukaryota</taxon>
        <taxon>Fungi</taxon>
        <taxon>Dikarya</taxon>
        <taxon>Basidiomycota</taxon>
        <taxon>Ustilaginomycotina</taxon>
        <taxon>Exobasidiomycetes</taxon>
        <taxon>Tilletiales</taxon>
        <taxon>Tilletiaceae</taxon>
        <taxon>Tilletia</taxon>
    </lineage>
</organism>
<proteinExistence type="predicted"/>
<feature type="compositionally biased region" description="Basic and acidic residues" evidence="1">
    <location>
        <begin position="132"/>
        <end position="147"/>
    </location>
</feature>
<keyword evidence="3" id="KW-1185">Reference proteome</keyword>
<dbReference type="AlphaFoldDB" id="A0A8X7T278"/>
<dbReference type="Proteomes" id="UP000078113">
    <property type="component" value="Unassembled WGS sequence"/>
</dbReference>
<feature type="compositionally biased region" description="Low complexity" evidence="1">
    <location>
        <begin position="163"/>
        <end position="173"/>
    </location>
</feature>
<comment type="caution">
    <text evidence="2">The sequence shown here is derived from an EMBL/GenBank/DDBJ whole genome shotgun (WGS) entry which is preliminary data.</text>
</comment>
<evidence type="ECO:0000256" key="1">
    <source>
        <dbReference type="SAM" id="MobiDB-lite"/>
    </source>
</evidence>
<evidence type="ECO:0000313" key="2">
    <source>
        <dbReference type="EMBL" id="KAE8264714.1"/>
    </source>
</evidence>
<reference evidence="2" key="1">
    <citation type="submission" date="2016-04" db="EMBL/GenBank/DDBJ databases">
        <authorList>
            <person name="Nguyen H.D."/>
            <person name="Samba Siva P."/>
            <person name="Cullis J."/>
            <person name="Levesque C.A."/>
            <person name="Hambleton S."/>
        </authorList>
    </citation>
    <scope>NUCLEOTIDE SEQUENCE</scope>
    <source>
        <strain evidence="2">DAOMC 236422</strain>
    </source>
</reference>
<evidence type="ECO:0000313" key="3">
    <source>
        <dbReference type="Proteomes" id="UP000078113"/>
    </source>
</evidence>
<feature type="compositionally biased region" description="Basic and acidic residues" evidence="1">
    <location>
        <begin position="199"/>
        <end position="217"/>
    </location>
</feature>
<protein>
    <submittedName>
        <fullName evidence="2">Uncharacterized protein</fullName>
    </submittedName>
</protein>
<name>A0A8X7T278_9BASI</name>
<dbReference type="EMBL" id="LWDG02000508">
    <property type="protein sequence ID" value="KAE8264714.1"/>
    <property type="molecule type" value="Genomic_DNA"/>
</dbReference>
<sequence length="217" mass="22512">MEVLASLPIEVQHAVVSAETSAVRGRPDSEDVLRALEVVEGKLDSFVTGGAGAALGAAGDGEDDDFEVVASRRRGEAPQLSENGRDVIDEGARLTKSAGPELHNNIPENDDGEQEGDNAQRTGSSVPGARGDTPEHVEKDGEEERGADQGGGATVETQGADIAAARRSSSAASNLSIWDMDRPRLEGGEEADASGDVGRAPEGRDDTPALHFDSDVD</sequence>
<feature type="compositionally biased region" description="Basic and acidic residues" evidence="1">
    <location>
        <begin position="83"/>
        <end position="93"/>
    </location>
</feature>
<gene>
    <name evidence="2" type="ORF">A4X09_0g6881</name>
</gene>